<accession>A0ABV0ST43</accession>
<protein>
    <recommendedName>
        <fullName evidence="4">DUF4939 domain-containing protein</fullName>
    </recommendedName>
</protein>
<organism evidence="2 3">
    <name type="scientific">Ilyodon furcidens</name>
    <name type="common">goldbreast splitfin</name>
    <dbReference type="NCBI Taxonomy" id="33524"/>
    <lineage>
        <taxon>Eukaryota</taxon>
        <taxon>Metazoa</taxon>
        <taxon>Chordata</taxon>
        <taxon>Craniata</taxon>
        <taxon>Vertebrata</taxon>
        <taxon>Euteleostomi</taxon>
        <taxon>Actinopterygii</taxon>
        <taxon>Neopterygii</taxon>
        <taxon>Teleostei</taxon>
        <taxon>Neoteleostei</taxon>
        <taxon>Acanthomorphata</taxon>
        <taxon>Ovalentaria</taxon>
        <taxon>Atherinomorphae</taxon>
        <taxon>Cyprinodontiformes</taxon>
        <taxon>Goodeidae</taxon>
        <taxon>Ilyodon</taxon>
    </lineage>
</organism>
<comment type="caution">
    <text evidence="2">The sequence shown here is derived from an EMBL/GenBank/DDBJ whole genome shotgun (WGS) entry which is preliminary data.</text>
</comment>
<reference evidence="2 3" key="1">
    <citation type="submission" date="2021-06" db="EMBL/GenBank/DDBJ databases">
        <authorList>
            <person name="Palmer J.M."/>
        </authorList>
    </citation>
    <scope>NUCLEOTIDE SEQUENCE [LARGE SCALE GENOMIC DNA]</scope>
    <source>
        <strain evidence="3">if_2019</strain>
        <tissue evidence="2">Muscle</tissue>
    </source>
</reference>
<dbReference type="Proteomes" id="UP001482620">
    <property type="component" value="Unassembled WGS sequence"/>
</dbReference>
<proteinExistence type="predicted"/>
<keyword evidence="3" id="KW-1185">Reference proteome</keyword>
<gene>
    <name evidence="2" type="ORF">ILYODFUR_028674</name>
</gene>
<evidence type="ECO:0000313" key="3">
    <source>
        <dbReference type="Proteomes" id="UP001482620"/>
    </source>
</evidence>
<dbReference type="EMBL" id="JAHRIQ010003956">
    <property type="protein sequence ID" value="MEQ2222668.1"/>
    <property type="molecule type" value="Genomic_DNA"/>
</dbReference>
<sequence length="111" mass="12413">MQNNSSSLSPSAAATSTTSLNPQCGRCGGSLLQCTLVFSSSPHPFPSDQYKISCMIRPFCGNALQWVEAWFKNYPNFGCTFQDFVMELQQIYDYCSGNTELSKKTWKTRTV</sequence>
<evidence type="ECO:0000256" key="1">
    <source>
        <dbReference type="SAM" id="MobiDB-lite"/>
    </source>
</evidence>
<feature type="region of interest" description="Disordered" evidence="1">
    <location>
        <begin position="1"/>
        <end position="20"/>
    </location>
</feature>
<evidence type="ECO:0000313" key="2">
    <source>
        <dbReference type="EMBL" id="MEQ2222668.1"/>
    </source>
</evidence>
<evidence type="ECO:0008006" key="4">
    <source>
        <dbReference type="Google" id="ProtNLM"/>
    </source>
</evidence>
<name>A0ABV0ST43_9TELE</name>